<dbReference type="RefSeq" id="WP_192017260.1">
    <property type="nucleotide sequence ID" value="NZ_JACYTP010000014.1"/>
</dbReference>
<protein>
    <submittedName>
        <fullName evidence="2">Cellulose biosynthesis protein BcsG</fullName>
        <ecNumber evidence="2">2.7.8.-</ecNumber>
    </submittedName>
</protein>
<organism evidence="2 3">
    <name type="scientific">Photobacterium arenosum</name>
    <dbReference type="NCBI Taxonomy" id="2774143"/>
    <lineage>
        <taxon>Bacteria</taxon>
        <taxon>Pseudomonadati</taxon>
        <taxon>Pseudomonadota</taxon>
        <taxon>Gammaproteobacteria</taxon>
        <taxon>Vibrionales</taxon>
        <taxon>Vibrionaceae</taxon>
        <taxon>Photobacterium</taxon>
    </lineage>
</organism>
<keyword evidence="2" id="KW-0808">Transferase</keyword>
<evidence type="ECO:0000313" key="2">
    <source>
        <dbReference type="EMBL" id="MBD8514640.1"/>
    </source>
</evidence>
<dbReference type="NCBIfam" id="TIGR03368">
    <property type="entry name" value="cellulose_yhjU"/>
    <property type="match status" value="1"/>
</dbReference>
<sequence>MTITLSSHSSQQVKGLGWWNVYFIAKFALYLQGTIDFHPLENIALALFLLLPLRSRLLAAIKIVIAVPAAAWLLHYDSFLPPLDRLWAQMNQLMHFEWGYLFELAGRFFSFQALLGLFAVGIGYYLLNRFLRVSVLVMAAMLFFSLPSGQITPVIADQGTVENNTPITRPAGNANTNTNANANAANVPAGTDDASLNQYVAEFFSRESKRQVLLDDNAVNAAPFDLLFLSICSVAWDDINIAGLDDHPLFKEFDILFDQFNAATSYSGPAVIRLLRASCGQESHSQLFAGAPSEQCYLFENLKQLGFEENLVMNHDGIFDNFLELIKTEGNVVADLMPQTGFSPYQKSFDGAPIYRDKDVLNHWWQQRQQAGNDKVVALYNTISLHDGNRIIHGNQSTGLVSYKLRLKNLLDDLYAFFQSLEQSGRNIVVVLVPEHGAGMKGDRMQITGMREIPSPSIVHTPVGLRVFGKNIVRTGETARVASPSSYLALSQLIANVLEQNPYLSGSVDPASLISNLPATPVVAQNEGSTVIRVQGKNYVTLDGSSWSEYPSK</sequence>
<feature type="transmembrane region" description="Helical" evidence="1">
    <location>
        <begin position="108"/>
        <end position="127"/>
    </location>
</feature>
<accession>A0ABR9BSJ1</accession>
<reference evidence="2 3" key="1">
    <citation type="submission" date="2020-09" db="EMBL/GenBank/DDBJ databases">
        <title>Photobacterium sp. CAU 1568 isolated from sand of Sido Beach.</title>
        <authorList>
            <person name="Kim W."/>
        </authorList>
    </citation>
    <scope>NUCLEOTIDE SEQUENCE [LARGE SCALE GENOMIC DNA]</scope>
    <source>
        <strain evidence="2 3">CAU 1568</strain>
    </source>
</reference>
<dbReference type="GO" id="GO:0016740">
    <property type="term" value="F:transferase activity"/>
    <property type="evidence" value="ECO:0007669"/>
    <property type="project" value="UniProtKB-KW"/>
</dbReference>
<keyword evidence="1" id="KW-0472">Membrane</keyword>
<name>A0ABR9BSJ1_9GAMM</name>
<dbReference type="EC" id="2.7.8.-" evidence="2"/>
<keyword evidence="1" id="KW-1133">Transmembrane helix</keyword>
<gene>
    <name evidence="2" type="primary">bcsG</name>
    <name evidence="2" type="ORF">IFO68_18310</name>
</gene>
<evidence type="ECO:0000256" key="1">
    <source>
        <dbReference type="SAM" id="Phobius"/>
    </source>
</evidence>
<feature type="transmembrane region" description="Helical" evidence="1">
    <location>
        <begin position="134"/>
        <end position="156"/>
    </location>
</feature>
<evidence type="ECO:0000313" key="3">
    <source>
        <dbReference type="Proteomes" id="UP000649768"/>
    </source>
</evidence>
<dbReference type="InterPro" id="IPR017744">
    <property type="entry name" value="BcsG"/>
</dbReference>
<keyword evidence="1" id="KW-0812">Transmembrane</keyword>
<comment type="caution">
    <text evidence="2">The sequence shown here is derived from an EMBL/GenBank/DDBJ whole genome shotgun (WGS) entry which is preliminary data.</text>
</comment>
<dbReference type="Pfam" id="PF11658">
    <property type="entry name" value="CBP_BcsG"/>
    <property type="match status" value="1"/>
</dbReference>
<keyword evidence="3" id="KW-1185">Reference proteome</keyword>
<proteinExistence type="predicted"/>
<dbReference type="EMBL" id="JACYTP010000014">
    <property type="protein sequence ID" value="MBD8514640.1"/>
    <property type="molecule type" value="Genomic_DNA"/>
</dbReference>
<dbReference type="Proteomes" id="UP000649768">
    <property type="component" value="Unassembled WGS sequence"/>
</dbReference>
<feature type="transmembrane region" description="Helical" evidence="1">
    <location>
        <begin position="57"/>
        <end position="76"/>
    </location>
</feature>